<dbReference type="InterPro" id="IPR005183">
    <property type="entry name" value="DUF305_CopM-like"/>
</dbReference>
<name>A0A845M7E6_9RHOB</name>
<feature type="transmembrane region" description="Helical" evidence="1">
    <location>
        <begin position="64"/>
        <end position="84"/>
    </location>
</feature>
<protein>
    <submittedName>
        <fullName evidence="3">DUF305 domain-containing protein</fullName>
    </submittedName>
</protein>
<dbReference type="Gene3D" id="1.20.1260.10">
    <property type="match status" value="1"/>
</dbReference>
<reference evidence="3 4" key="1">
    <citation type="submission" date="2019-12" db="EMBL/GenBank/DDBJ databases">
        <title>Maritimibacter sp. nov. sp. isolated from sea sand.</title>
        <authorList>
            <person name="Kim J."/>
            <person name="Jeong S.E."/>
            <person name="Jung H.S."/>
            <person name="Jeon C.O."/>
        </authorList>
    </citation>
    <scope>NUCLEOTIDE SEQUENCE [LARGE SCALE GENOMIC DNA]</scope>
    <source>
        <strain evidence="3 4">DP07</strain>
    </source>
</reference>
<gene>
    <name evidence="3" type="ORF">GQE99_05420</name>
</gene>
<proteinExistence type="predicted"/>
<feature type="transmembrane region" description="Helical" evidence="1">
    <location>
        <begin position="6"/>
        <end position="27"/>
    </location>
</feature>
<dbReference type="RefSeq" id="WP_161350575.1">
    <property type="nucleotide sequence ID" value="NZ_WTUX01000010.1"/>
</dbReference>
<keyword evidence="1" id="KW-0472">Membrane</keyword>
<dbReference type="Pfam" id="PF03713">
    <property type="entry name" value="DUF305"/>
    <property type="match status" value="1"/>
</dbReference>
<organism evidence="3 4">
    <name type="scientific">Maritimibacter harenae</name>
    <dbReference type="NCBI Taxonomy" id="2606218"/>
    <lineage>
        <taxon>Bacteria</taxon>
        <taxon>Pseudomonadati</taxon>
        <taxon>Pseudomonadota</taxon>
        <taxon>Alphaproteobacteria</taxon>
        <taxon>Rhodobacterales</taxon>
        <taxon>Roseobacteraceae</taxon>
        <taxon>Maritimibacter</taxon>
    </lineage>
</organism>
<dbReference type="Proteomes" id="UP000467322">
    <property type="component" value="Unassembled WGS sequence"/>
</dbReference>
<dbReference type="EMBL" id="WTUX01000010">
    <property type="protein sequence ID" value="MZR12454.1"/>
    <property type="molecule type" value="Genomic_DNA"/>
</dbReference>
<feature type="transmembrane region" description="Helical" evidence="1">
    <location>
        <begin position="39"/>
        <end position="58"/>
    </location>
</feature>
<comment type="caution">
    <text evidence="3">The sequence shown here is derived from an EMBL/GenBank/DDBJ whole genome shotgun (WGS) entry which is preliminary data.</text>
</comment>
<evidence type="ECO:0000313" key="4">
    <source>
        <dbReference type="Proteomes" id="UP000467322"/>
    </source>
</evidence>
<keyword evidence="1" id="KW-0812">Transmembrane</keyword>
<accession>A0A845M7E6</accession>
<feature type="domain" description="DUF305" evidence="2">
    <location>
        <begin position="92"/>
        <end position="145"/>
    </location>
</feature>
<evidence type="ECO:0000256" key="1">
    <source>
        <dbReference type="SAM" id="Phobius"/>
    </source>
</evidence>
<keyword evidence="4" id="KW-1185">Reference proteome</keyword>
<evidence type="ECO:0000259" key="2">
    <source>
        <dbReference type="Pfam" id="PF03713"/>
    </source>
</evidence>
<sequence length="288" mass="30758">MSYWKFAAMIATSTVVMFVLMYLNTYLIGHVFWSETRAYMAVLMGASMAIVMLAWMLGMYRNRALNLSIFAGAVVVFAAMLWLVRSQATVGDLSYMRAMIPHHSIAIMTSNRATLSDPRVNDLADGIVYAQNKEIAEMRYLVDDISANGDATPSDPGPAPAVTDLESALATPEIATLDAQPMEPRDLAAGLPDGTTCHFSFTTDSPPAFALGDVAGEPAGLLRISGDLVRLPRTALGVFASDGAEVRLTAPGGEEPLDITEGRVAADMTLTLEAGLEAGYRGFYACGT</sequence>
<keyword evidence="1" id="KW-1133">Transmembrane helix</keyword>
<dbReference type="InterPro" id="IPR012347">
    <property type="entry name" value="Ferritin-like"/>
</dbReference>
<evidence type="ECO:0000313" key="3">
    <source>
        <dbReference type="EMBL" id="MZR12454.1"/>
    </source>
</evidence>
<dbReference type="AlphaFoldDB" id="A0A845M7E6"/>